<comment type="similarity">
    <text evidence="1">Belongs to the GTP cyclohydrolase I type 2/NIF3 family.</text>
</comment>
<comment type="subunit">
    <text evidence="2">Homohexamer.</text>
</comment>
<dbReference type="EMBL" id="JANTEZ010000001">
    <property type="protein sequence ID" value="MCS5712931.1"/>
    <property type="molecule type" value="Genomic_DNA"/>
</dbReference>
<feature type="compositionally biased region" description="Gly residues" evidence="5">
    <location>
        <begin position="223"/>
        <end position="233"/>
    </location>
</feature>
<comment type="caution">
    <text evidence="6">The sequence shown here is derived from an EMBL/GenBank/DDBJ whole genome shotgun (WGS) entry which is preliminary data.</text>
</comment>
<dbReference type="Pfam" id="PF01784">
    <property type="entry name" value="DUF34_NIF3"/>
    <property type="match status" value="1"/>
</dbReference>
<evidence type="ECO:0000256" key="4">
    <source>
        <dbReference type="ARBA" id="ARBA00022723"/>
    </source>
</evidence>
<protein>
    <recommendedName>
        <fullName evidence="3">GTP cyclohydrolase 1 type 2 homolog</fullName>
    </recommendedName>
</protein>
<sequence>MPTTLADLNAAVERLWPTEFAEGWDAPGLISGAPGDEVRRVLLAVDAVSDTVDEALETKADALLVHHPLLLRGVTTVAETGYKGALLARLIRARCGLIAAHTNADIVDDGTSAVIATKLGLVDVVPIVDGARAGTGLGRVGRMPEPTTLGRLALALGDVLPATATGVRVAGDYDQPVSTVSLCGGAGDSLLGDPAVRASDVYITSDLRHHPASESREQTLSGSGSGSGSGAGTGPALVDVSHWASEWLWLETAAAQLAKALPDVEFAVSELRTDPWDFVVTQ</sequence>
<evidence type="ECO:0000256" key="2">
    <source>
        <dbReference type="ARBA" id="ARBA00011643"/>
    </source>
</evidence>
<accession>A0ABT2G9Q6</accession>
<dbReference type="Proteomes" id="UP001165580">
    <property type="component" value="Unassembled WGS sequence"/>
</dbReference>
<dbReference type="PANTHER" id="PTHR13799:SF14">
    <property type="entry name" value="GTP CYCLOHYDROLASE 1 TYPE 2 HOMOLOG"/>
    <property type="match status" value="1"/>
</dbReference>
<organism evidence="6 7">
    <name type="scientific">Herbiconiux gentiana</name>
    <dbReference type="NCBI Taxonomy" id="2970912"/>
    <lineage>
        <taxon>Bacteria</taxon>
        <taxon>Bacillati</taxon>
        <taxon>Actinomycetota</taxon>
        <taxon>Actinomycetes</taxon>
        <taxon>Micrococcales</taxon>
        <taxon>Microbacteriaceae</taxon>
        <taxon>Herbiconiux</taxon>
    </lineage>
</organism>
<feature type="region of interest" description="Disordered" evidence="5">
    <location>
        <begin position="207"/>
        <end position="233"/>
    </location>
</feature>
<evidence type="ECO:0000256" key="1">
    <source>
        <dbReference type="ARBA" id="ARBA00006964"/>
    </source>
</evidence>
<dbReference type="RefSeq" id="WP_259484500.1">
    <property type="nucleotide sequence ID" value="NZ_JANTEZ010000001.1"/>
</dbReference>
<gene>
    <name evidence="6" type="ORF">NVV95_00015</name>
</gene>
<reference evidence="6" key="1">
    <citation type="submission" date="2022-08" db="EMBL/GenBank/DDBJ databases">
        <authorList>
            <person name="Deng Y."/>
            <person name="Han X.-F."/>
            <person name="Zhang Y.-Q."/>
        </authorList>
    </citation>
    <scope>NUCLEOTIDE SEQUENCE</scope>
    <source>
        <strain evidence="6">CPCC 205716</strain>
    </source>
</reference>
<keyword evidence="4" id="KW-0479">Metal-binding</keyword>
<dbReference type="Gene3D" id="3.40.1390.30">
    <property type="entry name" value="NIF3 (NGG1p interacting factor 3)-like"/>
    <property type="match status" value="2"/>
</dbReference>
<proteinExistence type="inferred from homology"/>
<evidence type="ECO:0000313" key="7">
    <source>
        <dbReference type="Proteomes" id="UP001165580"/>
    </source>
</evidence>
<keyword evidence="7" id="KW-1185">Reference proteome</keyword>
<dbReference type="SUPFAM" id="SSF102705">
    <property type="entry name" value="NIF3 (NGG1p interacting factor 3)-like"/>
    <property type="match status" value="1"/>
</dbReference>
<evidence type="ECO:0000256" key="3">
    <source>
        <dbReference type="ARBA" id="ARBA00022112"/>
    </source>
</evidence>
<evidence type="ECO:0000256" key="5">
    <source>
        <dbReference type="SAM" id="MobiDB-lite"/>
    </source>
</evidence>
<dbReference type="InterPro" id="IPR036069">
    <property type="entry name" value="DUF34/NIF3_sf"/>
</dbReference>
<feature type="compositionally biased region" description="Basic and acidic residues" evidence="5">
    <location>
        <begin position="207"/>
        <end position="217"/>
    </location>
</feature>
<evidence type="ECO:0000313" key="6">
    <source>
        <dbReference type="EMBL" id="MCS5712931.1"/>
    </source>
</evidence>
<dbReference type="InterPro" id="IPR002678">
    <property type="entry name" value="DUF34/NIF3"/>
</dbReference>
<dbReference type="PANTHER" id="PTHR13799">
    <property type="entry name" value="NGG1 INTERACTING FACTOR 3"/>
    <property type="match status" value="1"/>
</dbReference>
<name>A0ABT2G9Q6_9MICO</name>